<protein>
    <submittedName>
        <fullName evidence="1">Uncharacterized protein</fullName>
    </submittedName>
</protein>
<dbReference type="Proteomes" id="UP000248326">
    <property type="component" value="Unassembled WGS sequence"/>
</dbReference>
<organism evidence="1 2">
    <name type="scientific">Deinococcus yavapaiensis KR-236</name>
    <dbReference type="NCBI Taxonomy" id="694435"/>
    <lineage>
        <taxon>Bacteria</taxon>
        <taxon>Thermotogati</taxon>
        <taxon>Deinococcota</taxon>
        <taxon>Deinococci</taxon>
        <taxon>Deinococcales</taxon>
        <taxon>Deinococcaceae</taxon>
        <taxon>Deinococcus</taxon>
    </lineage>
</organism>
<reference evidence="1 2" key="1">
    <citation type="submission" date="2018-06" db="EMBL/GenBank/DDBJ databases">
        <title>Genomic Encyclopedia of Type Strains, Phase IV (KMG-IV): sequencing the most valuable type-strain genomes for metagenomic binning, comparative biology and taxonomic classification.</title>
        <authorList>
            <person name="Goeker M."/>
        </authorList>
    </citation>
    <scope>NUCLEOTIDE SEQUENCE [LARGE SCALE GENOMIC DNA]</scope>
    <source>
        <strain evidence="1 2">DSM 18048</strain>
    </source>
</reference>
<dbReference type="EMBL" id="QJSX01000009">
    <property type="protein sequence ID" value="PYE53303.1"/>
    <property type="molecule type" value="Genomic_DNA"/>
</dbReference>
<proteinExistence type="predicted"/>
<dbReference type="AlphaFoldDB" id="A0A318S8D8"/>
<evidence type="ECO:0000313" key="1">
    <source>
        <dbReference type="EMBL" id="PYE53303.1"/>
    </source>
</evidence>
<comment type="caution">
    <text evidence="1">The sequence shown here is derived from an EMBL/GenBank/DDBJ whole genome shotgun (WGS) entry which is preliminary data.</text>
</comment>
<keyword evidence="2" id="KW-1185">Reference proteome</keyword>
<sequence length="131" mass="13761">MLRSNDGQVLLRQLRELHAFGDVGVQVRLGVCPAQQGLEGAQSGVRGTGGDVGEAGRGVRADHGGRDVFDLSEALLAREALEDGEGVAVRREGVSAVSAAFAVEQEFLRDDVEGGEHGTPFEVELGLWGHA</sequence>
<evidence type="ECO:0000313" key="2">
    <source>
        <dbReference type="Proteomes" id="UP000248326"/>
    </source>
</evidence>
<gene>
    <name evidence="1" type="ORF">DES52_10975</name>
</gene>
<name>A0A318S8D8_9DEIO</name>
<accession>A0A318S8D8</accession>